<comment type="pathway">
    <text evidence="9">Cofactor biosynthesis; NAD(+) biosynthesis; quinolinate from L-kynurenine: step 1/3.</text>
</comment>
<keyword evidence="4 9" id="KW-0274">FAD</keyword>
<feature type="transmembrane region" description="Helical" evidence="10">
    <location>
        <begin position="387"/>
        <end position="406"/>
    </location>
</feature>
<reference evidence="12 13" key="1">
    <citation type="submission" date="2021-02" db="EMBL/GenBank/DDBJ databases">
        <title>Variation within the Batrachochytrium salamandrivorans European outbreak.</title>
        <authorList>
            <person name="Kelly M."/>
            <person name="Pasmans F."/>
            <person name="Shea T.P."/>
            <person name="Munoz J.F."/>
            <person name="Carranza S."/>
            <person name="Cuomo C.A."/>
            <person name="Martel A."/>
        </authorList>
    </citation>
    <scope>NUCLEOTIDE SEQUENCE [LARGE SCALE GENOMIC DNA]</scope>
    <source>
        <strain evidence="12 13">AMFP18/2</strain>
    </source>
</reference>
<comment type="cofactor">
    <cofactor evidence="1 9">
        <name>FAD</name>
        <dbReference type="ChEBI" id="CHEBI:57692"/>
    </cofactor>
</comment>
<evidence type="ECO:0000256" key="4">
    <source>
        <dbReference type="ARBA" id="ARBA00022827"/>
    </source>
</evidence>
<comment type="subcellular location">
    <subcellularLocation>
        <location evidence="9">Mitochondrion outer membrane</location>
    </subcellularLocation>
</comment>
<keyword evidence="7 9" id="KW-0503">Monooxygenase</keyword>
<evidence type="ECO:0000256" key="6">
    <source>
        <dbReference type="ARBA" id="ARBA00023002"/>
    </source>
</evidence>
<keyword evidence="5 9" id="KW-0521">NADP</keyword>
<evidence type="ECO:0000256" key="1">
    <source>
        <dbReference type="ARBA" id="ARBA00001974"/>
    </source>
</evidence>
<comment type="caution">
    <text evidence="12">The sequence shown here is derived from an EMBL/GenBank/DDBJ whole genome shotgun (WGS) entry which is preliminary data.</text>
</comment>
<keyword evidence="6 9" id="KW-0560">Oxidoreductase</keyword>
<keyword evidence="9" id="KW-0496">Mitochondrion</keyword>
<evidence type="ECO:0000256" key="10">
    <source>
        <dbReference type="SAM" id="Phobius"/>
    </source>
</evidence>
<evidence type="ECO:0000256" key="8">
    <source>
        <dbReference type="ARBA" id="ARBA00047818"/>
    </source>
</evidence>
<keyword evidence="3 9" id="KW-0662">Pyridine nucleotide biosynthesis</keyword>
<organism evidence="12 13">
    <name type="scientific">Batrachochytrium salamandrivorans</name>
    <dbReference type="NCBI Taxonomy" id="1357716"/>
    <lineage>
        <taxon>Eukaryota</taxon>
        <taxon>Fungi</taxon>
        <taxon>Fungi incertae sedis</taxon>
        <taxon>Chytridiomycota</taxon>
        <taxon>Chytridiomycota incertae sedis</taxon>
        <taxon>Chytridiomycetes</taxon>
        <taxon>Rhizophydiales</taxon>
        <taxon>Rhizophydiales incertae sedis</taxon>
        <taxon>Batrachochytrium</taxon>
    </lineage>
</organism>
<keyword evidence="9" id="KW-1000">Mitochondrion outer membrane</keyword>
<keyword evidence="10" id="KW-0812">Transmembrane</keyword>
<name>A0ABQ8EZ12_9FUNG</name>
<proteinExistence type="inferred from homology"/>
<dbReference type="InterPro" id="IPR027545">
    <property type="entry name" value="Kynurenine_monooxygenase"/>
</dbReference>
<evidence type="ECO:0000256" key="7">
    <source>
        <dbReference type="ARBA" id="ARBA00023033"/>
    </source>
</evidence>
<comment type="catalytic activity">
    <reaction evidence="8 9">
        <text>L-kynurenine + NADPH + O2 + H(+) = 3-hydroxy-L-kynurenine + NADP(+) + H2O</text>
        <dbReference type="Rhea" id="RHEA:20545"/>
        <dbReference type="ChEBI" id="CHEBI:15377"/>
        <dbReference type="ChEBI" id="CHEBI:15378"/>
        <dbReference type="ChEBI" id="CHEBI:15379"/>
        <dbReference type="ChEBI" id="CHEBI:57783"/>
        <dbReference type="ChEBI" id="CHEBI:57959"/>
        <dbReference type="ChEBI" id="CHEBI:58125"/>
        <dbReference type="ChEBI" id="CHEBI:58349"/>
        <dbReference type="EC" id="1.14.13.9"/>
    </reaction>
</comment>
<dbReference type="Proteomes" id="UP001648503">
    <property type="component" value="Unassembled WGS sequence"/>
</dbReference>
<evidence type="ECO:0000313" key="12">
    <source>
        <dbReference type="EMBL" id="KAH6589134.1"/>
    </source>
</evidence>
<keyword evidence="13" id="KW-1185">Reference proteome</keyword>
<evidence type="ECO:0000313" key="13">
    <source>
        <dbReference type="Proteomes" id="UP001648503"/>
    </source>
</evidence>
<dbReference type="Gene3D" id="3.50.50.60">
    <property type="entry name" value="FAD/NAD(P)-binding domain"/>
    <property type="match status" value="1"/>
</dbReference>
<feature type="transmembrane region" description="Helical" evidence="10">
    <location>
        <begin position="418"/>
        <end position="441"/>
    </location>
</feature>
<evidence type="ECO:0000256" key="3">
    <source>
        <dbReference type="ARBA" id="ARBA00022642"/>
    </source>
</evidence>
<dbReference type="Pfam" id="PF01494">
    <property type="entry name" value="FAD_binding_3"/>
    <property type="match status" value="1"/>
</dbReference>
<keyword evidence="10" id="KW-1133">Transmembrane helix</keyword>
<keyword evidence="2 9" id="KW-0285">Flavoprotein</keyword>
<evidence type="ECO:0000256" key="9">
    <source>
        <dbReference type="HAMAP-Rule" id="MF_03018"/>
    </source>
</evidence>
<evidence type="ECO:0000256" key="5">
    <source>
        <dbReference type="ARBA" id="ARBA00022857"/>
    </source>
</evidence>
<dbReference type="EC" id="1.14.13.9" evidence="9"/>
<keyword evidence="9 10" id="KW-0472">Membrane</keyword>
<dbReference type="PRINTS" id="PR00420">
    <property type="entry name" value="RNGMNOXGNASE"/>
</dbReference>
<evidence type="ECO:0000256" key="2">
    <source>
        <dbReference type="ARBA" id="ARBA00022630"/>
    </source>
</evidence>
<dbReference type="SUPFAM" id="SSF51905">
    <property type="entry name" value="FAD/NAD(P)-binding domain"/>
    <property type="match status" value="1"/>
</dbReference>
<dbReference type="PANTHER" id="PTHR46028:SF2">
    <property type="entry name" value="KYNURENINE 3-MONOOXYGENASE"/>
    <property type="match status" value="1"/>
</dbReference>
<feature type="transmembrane region" description="Helical" evidence="10">
    <location>
        <begin position="6"/>
        <end position="23"/>
    </location>
</feature>
<dbReference type="PANTHER" id="PTHR46028">
    <property type="entry name" value="KYNURENINE 3-MONOOXYGENASE"/>
    <property type="match status" value="1"/>
</dbReference>
<sequence>MSDFTVAIVGGGLVGSLSAVYFAKRGYRVKVYEKRPDIRKETHVSGRSINLALSVRGLAALEGAGVSKTIAEILIPMRGRMVHDSKGTLSSQEYGSFGESINSVDRKLVNQELLNAAEKYPNVTLYFEHNIMSCDFDNHTLLIAGPLSRRSSVHADLIIGADGVYSRVRADLLHKKIGSYSQEYIDHGYVELTMPSTHSGNYAMDPGHLHIWPRQTFMMIALPNVDRSFTVTLFMPWSKFDEIKTKAQLVEFFEEKFADAVPLIGKEFLVQEYFKNVKGSLVSIKCKPYHYKSSGVIIGDAAHAMVPFYGQGMNCGFEDAQILDELFSKHLDVTQTVDKSGKAKTTDAKVSTAICDLALNNYIEMRSSVTRWSYLLRKKFEGVMCKVFPNLITPLYTMVAFSQLPYSEAMRRWKSQTRWYGCIARVGIWGGITGLGVYAFMRTPQARRAIISLLDY</sequence>
<evidence type="ECO:0000259" key="11">
    <source>
        <dbReference type="Pfam" id="PF01494"/>
    </source>
</evidence>
<dbReference type="InterPro" id="IPR002938">
    <property type="entry name" value="FAD-bd"/>
</dbReference>
<dbReference type="EMBL" id="JAFCIX010000474">
    <property type="protein sequence ID" value="KAH6589134.1"/>
    <property type="molecule type" value="Genomic_DNA"/>
</dbReference>
<protein>
    <recommendedName>
        <fullName evidence="9">Kynurenine 3-monooxygenase</fullName>
        <ecNumber evidence="9">1.14.13.9</ecNumber>
    </recommendedName>
    <alternativeName>
        <fullName evidence="9">Biosynthesis of nicotinic acid protein 4</fullName>
    </alternativeName>
    <alternativeName>
        <fullName evidence="9">Kynurenine 3-hydroxylase</fullName>
    </alternativeName>
</protein>
<feature type="domain" description="FAD-binding" evidence="11">
    <location>
        <begin position="4"/>
        <end position="329"/>
    </location>
</feature>
<dbReference type="InterPro" id="IPR036188">
    <property type="entry name" value="FAD/NAD-bd_sf"/>
</dbReference>
<comment type="similarity">
    <text evidence="9">Belongs to the aromatic-ring hydroxylase family. KMO subfamily.</text>
</comment>
<gene>
    <name evidence="9" type="primary">BNA4</name>
    <name evidence="12" type="ORF">BASA50_010233</name>
</gene>
<comment type="function">
    <text evidence="9">Catalyzes the hydroxylation of L-kynurenine (L-Kyn) to form 3-hydroxy-L-kynurenine (L-3OHKyn). Required for synthesis of quinolinic acid.</text>
</comment>
<dbReference type="HAMAP" id="MF_01971">
    <property type="entry name" value="Kynurenine_monooxygenase"/>
    <property type="match status" value="1"/>
</dbReference>
<accession>A0ABQ8EZ12</accession>